<evidence type="ECO:0000313" key="2">
    <source>
        <dbReference type="Proteomes" id="UP000051682"/>
    </source>
</evidence>
<evidence type="ECO:0000313" key="1">
    <source>
        <dbReference type="EMBL" id="KQK26491.1"/>
    </source>
</evidence>
<gene>
    <name evidence="1" type="ORF">AR438_04375</name>
</gene>
<keyword evidence="2" id="KW-1185">Reference proteome</keyword>
<dbReference type="AlphaFoldDB" id="A0A0Q3K9W7"/>
<name>A0A0Q3K9W7_9FLAO</name>
<dbReference type="STRING" id="452084.AR438_04375"/>
<dbReference type="InterPro" id="IPR032560">
    <property type="entry name" value="DUF4932"/>
</dbReference>
<dbReference type="Pfam" id="PF16286">
    <property type="entry name" value="DUF4932"/>
    <property type="match status" value="1"/>
</dbReference>
<organism evidence="1 2">
    <name type="scientific">Chryseobacterium aquaticum</name>
    <dbReference type="NCBI Taxonomy" id="452084"/>
    <lineage>
        <taxon>Bacteria</taxon>
        <taxon>Pseudomonadati</taxon>
        <taxon>Bacteroidota</taxon>
        <taxon>Flavobacteriia</taxon>
        <taxon>Flavobacteriales</taxon>
        <taxon>Weeksellaceae</taxon>
        <taxon>Chryseobacterium group</taxon>
        <taxon>Chryseobacterium</taxon>
    </lineage>
</organism>
<accession>A0A0Q3K9W7</accession>
<comment type="caution">
    <text evidence="1">The sequence shown here is derived from an EMBL/GenBank/DDBJ whole genome shotgun (WGS) entry which is preliminary data.</text>
</comment>
<evidence type="ECO:0008006" key="3">
    <source>
        <dbReference type="Google" id="ProtNLM"/>
    </source>
</evidence>
<proteinExistence type="predicted"/>
<reference evidence="1 2" key="1">
    <citation type="submission" date="2015-10" db="EMBL/GenBank/DDBJ databases">
        <title>Chryseobacterium aquaticum genome.</title>
        <authorList>
            <person name="Newman J.D."/>
            <person name="Ferguson M.B."/>
            <person name="Miller J.R."/>
        </authorList>
    </citation>
    <scope>NUCLEOTIDE SEQUENCE [LARGE SCALE GENOMIC DNA]</scope>
    <source>
        <strain evidence="1 2">KCTC 12483</strain>
    </source>
</reference>
<dbReference type="EMBL" id="LLYZ01000003">
    <property type="protein sequence ID" value="KQK26491.1"/>
    <property type="molecule type" value="Genomic_DNA"/>
</dbReference>
<protein>
    <recommendedName>
        <fullName evidence="3">DUF4932 domain-containing protein</fullName>
    </recommendedName>
</protein>
<dbReference type="Proteomes" id="UP000051682">
    <property type="component" value="Unassembled WGS sequence"/>
</dbReference>
<sequence>MKNKIISIIFILNFFNSCTVSKNIKSNQTNGSWKAEFEELNGKEELNLTKQANSTVYLSSKIIANTGSLKLLANKKEILNSQKVNHTKLELDNNLKIQIIGQNANGSFSLDYPIYENKKINIQYNKNIELLALASFLIYYDDYASIPDEQSFTIEGKDIKVKDLYAINLKIANEFKSHLNSKNLQVIKSYFDKKFYAQYSNFLLSIDNFPNAKVKEGNKFLNEFTSIQDAENFTNAFNNFFTEIKFNEFLEKYHPYYERMIFEVSQNIPKDNFITEMEHYYGKKVAHYNLYPSLTLGFSQGFAVGDENMIGNIFACFSKPEKINNPEDLELGFNNEKALRTVCVHEFGHSFVNPAIDKVDSKIIDDKKYFFEPIKDKMSQQAYNDWKICLYEHFVRANEVIIAKLLNDNQKSNEILKDNYEKRSFIYLPQIIEKLEFWYYNEYFEKSYDEKVKEIINEME</sequence>
<dbReference type="OrthoDB" id="6402335at2"/>
<dbReference type="RefSeq" id="WP_056012363.1">
    <property type="nucleotide sequence ID" value="NZ_LLYZ01000003.1"/>
</dbReference>